<dbReference type="RefSeq" id="WP_169861208.1">
    <property type="nucleotide sequence ID" value="NZ_CP053021.1"/>
</dbReference>
<organism evidence="1 2">
    <name type="scientific">Sphingobium yanoikuyae</name>
    <name type="common">Sphingomonas yanoikuyae</name>
    <dbReference type="NCBI Taxonomy" id="13690"/>
    <lineage>
        <taxon>Bacteria</taxon>
        <taxon>Pseudomonadati</taxon>
        <taxon>Pseudomonadota</taxon>
        <taxon>Alphaproteobacteria</taxon>
        <taxon>Sphingomonadales</taxon>
        <taxon>Sphingomonadaceae</taxon>
        <taxon>Sphingobium</taxon>
    </lineage>
</organism>
<name>A0A6M4G7A5_SPHYA</name>
<dbReference type="InterPro" id="IPR052985">
    <property type="entry name" value="CoA-trans_III_biosynth/detox"/>
</dbReference>
<sequence>MSNIIEARIKTALAEPLTSDDRIDPAKELQEVLSSVGLGSHDAEGTISFIGKDPVISSPWPLATMAGVSLMAKAVAFAGIWKTRTGEGQDLSVDLRRVLHRLCPFYDKKWEMLNGYAPGTPSDPTNPFMPSHMYQTRDGRWIQLLNIYPRTKSAALAMLGCNDSVSAISAAVRGYDGLDLEQRFNEAGLQATLVRTVEEFAATEQFGYLKDMPLVEITKIGDSDPVPFTADPKTPLDGIRALGLGRVIAGAGLGRALAYHGADVLNIWGPNDFEMDLTYYTANVGMRSATMDLKRADELARFKALAQDADIMFSNRRPGFLGRYNLTAEQMAELNPGLIHVDMSLYGWHGPWADRIGFDQNAGGVSGVFAREGTPERPQLTEIFVVNDYAMSWISSVAVAAALQRRAVEGGSYRIRISLARLSIWLLKMGIFDKSYAASIAGTPGDHEYLAPEMFEANTPCGHYQGVTDQVQMSRTPGFYATPLVPRGSNKPEWLPRR</sequence>
<protein>
    <submittedName>
        <fullName evidence="1">Carnitine dehydratase</fullName>
    </submittedName>
</protein>
<proteinExistence type="predicted"/>
<dbReference type="PANTHER" id="PTHR48229">
    <property type="entry name" value="CAIB/BAIF FAMILY ENZYME (AFU_ORTHOLOGUE AFUA_1G05360)-RELATED"/>
    <property type="match status" value="1"/>
</dbReference>
<accession>A0A6M4G7A5</accession>
<dbReference type="Proteomes" id="UP000502611">
    <property type="component" value="Chromosome"/>
</dbReference>
<reference evidence="1 2" key="1">
    <citation type="submission" date="2020-04" db="EMBL/GenBank/DDBJ databases">
        <title>The Whole Genome Analysis of High salt-tolerant Sphingobium yanoikuyae YC-XJ2 with Aryl organophosphorus flame retardants (aryl-OPFRs)-degrading capacity and characteristics of Related phosphotriesterase.</title>
        <authorList>
            <person name="Li X."/>
        </authorList>
    </citation>
    <scope>NUCLEOTIDE SEQUENCE [LARGE SCALE GENOMIC DNA]</scope>
    <source>
        <strain evidence="1 2">YC-XJ2</strain>
    </source>
</reference>
<dbReference type="EMBL" id="CP053021">
    <property type="protein sequence ID" value="QJR02826.1"/>
    <property type="molecule type" value="Genomic_DNA"/>
</dbReference>
<dbReference type="InterPro" id="IPR023606">
    <property type="entry name" value="CoA-Trfase_III_dom_1_sf"/>
</dbReference>
<dbReference type="SUPFAM" id="SSF89796">
    <property type="entry name" value="CoA-transferase family III (CaiB/BaiF)"/>
    <property type="match status" value="2"/>
</dbReference>
<dbReference type="AlphaFoldDB" id="A0A6M4G7A5"/>
<dbReference type="PANTHER" id="PTHR48229:SF1">
    <property type="entry name" value="ALPHA METHYLACYL-COA RACEMASE-RELATED"/>
    <property type="match status" value="1"/>
</dbReference>
<dbReference type="Pfam" id="PF02515">
    <property type="entry name" value="CoA_transf_3"/>
    <property type="match status" value="2"/>
</dbReference>
<dbReference type="InterPro" id="IPR003673">
    <property type="entry name" value="CoA-Trfase_fam_III"/>
</dbReference>
<dbReference type="InterPro" id="IPR044855">
    <property type="entry name" value="CoA-Trfase_III_dom3_sf"/>
</dbReference>
<gene>
    <name evidence="1" type="ORF">HH800_11930</name>
</gene>
<evidence type="ECO:0000313" key="1">
    <source>
        <dbReference type="EMBL" id="QJR02826.1"/>
    </source>
</evidence>
<evidence type="ECO:0000313" key="2">
    <source>
        <dbReference type="Proteomes" id="UP000502611"/>
    </source>
</evidence>
<dbReference type="Gene3D" id="3.30.1540.10">
    <property type="entry name" value="formyl-coa transferase, domain 3"/>
    <property type="match status" value="1"/>
</dbReference>
<dbReference type="GO" id="GO:0003824">
    <property type="term" value="F:catalytic activity"/>
    <property type="evidence" value="ECO:0007669"/>
    <property type="project" value="InterPro"/>
</dbReference>
<dbReference type="Gene3D" id="3.40.50.10540">
    <property type="entry name" value="Crotonobetainyl-coa:carnitine coa-transferase, domain 1"/>
    <property type="match status" value="2"/>
</dbReference>